<protein>
    <submittedName>
        <fullName evidence="4">Uncharacterized protein</fullName>
    </submittedName>
</protein>
<dbReference type="AlphaFoldDB" id="A0A8H6YY79"/>
<feature type="chain" id="PRO_5034778718" evidence="3">
    <location>
        <begin position="24"/>
        <end position="341"/>
    </location>
</feature>
<keyword evidence="5" id="KW-1185">Reference proteome</keyword>
<keyword evidence="2" id="KW-1133">Transmembrane helix</keyword>
<evidence type="ECO:0000313" key="4">
    <source>
        <dbReference type="EMBL" id="KAF7367147.1"/>
    </source>
</evidence>
<gene>
    <name evidence="4" type="ORF">MSAN_00974400</name>
</gene>
<dbReference type="Proteomes" id="UP000623467">
    <property type="component" value="Unassembled WGS sequence"/>
</dbReference>
<accession>A0A8H6YY79</accession>
<keyword evidence="2" id="KW-0812">Transmembrane</keyword>
<evidence type="ECO:0000256" key="1">
    <source>
        <dbReference type="SAM" id="MobiDB-lite"/>
    </source>
</evidence>
<feature type="signal peptide" evidence="3">
    <location>
        <begin position="1"/>
        <end position="23"/>
    </location>
</feature>
<sequence length="341" mass="36084">MHPLVRDSAILAVIAQLLQLCLGTWTPGKAVAIQFYTSSNDGCAQYTGDATIWWTSSPLVGDNATLTGAGCDLLNMPGNTTGINITMMWGQSTTSDTVEPAQANGGCTFWDEYECGTGHSVSLAYVPGEAGNCQAGRSDQGDDYLWKSAKCFVDAAATQAPPPSSTSVSAIIPVSTVSASMPPQSTTSAGRNSLSSATIAGIATGAASLVVIFILLAFFIGRRNRQKPEVLLPYLQMQMPMQHGPEAQCQSSVPQVSEKSTRSTVGTLQDSLPRSATSEARQSHQLLIAGELRALRQEVERLNSAVASGDGYDARIRALERELQSYGDAERPEPSLPGYSD</sequence>
<reference evidence="4" key="1">
    <citation type="submission" date="2020-05" db="EMBL/GenBank/DDBJ databases">
        <title>Mycena genomes resolve the evolution of fungal bioluminescence.</title>
        <authorList>
            <person name="Tsai I.J."/>
        </authorList>
    </citation>
    <scope>NUCLEOTIDE SEQUENCE</scope>
    <source>
        <strain evidence="4">160909Yilan</strain>
    </source>
</reference>
<dbReference type="EMBL" id="JACAZH010000006">
    <property type="protein sequence ID" value="KAF7367147.1"/>
    <property type="molecule type" value="Genomic_DNA"/>
</dbReference>
<feature type="region of interest" description="Disordered" evidence="1">
    <location>
        <begin position="256"/>
        <end position="280"/>
    </location>
</feature>
<keyword evidence="2" id="KW-0472">Membrane</keyword>
<dbReference type="OrthoDB" id="10403645at2759"/>
<evidence type="ECO:0000256" key="3">
    <source>
        <dbReference type="SAM" id="SignalP"/>
    </source>
</evidence>
<feature type="transmembrane region" description="Helical" evidence="2">
    <location>
        <begin position="199"/>
        <end position="220"/>
    </location>
</feature>
<comment type="caution">
    <text evidence="4">The sequence shown here is derived from an EMBL/GenBank/DDBJ whole genome shotgun (WGS) entry which is preliminary data.</text>
</comment>
<name>A0A8H6YY79_9AGAR</name>
<organism evidence="4 5">
    <name type="scientific">Mycena sanguinolenta</name>
    <dbReference type="NCBI Taxonomy" id="230812"/>
    <lineage>
        <taxon>Eukaryota</taxon>
        <taxon>Fungi</taxon>
        <taxon>Dikarya</taxon>
        <taxon>Basidiomycota</taxon>
        <taxon>Agaricomycotina</taxon>
        <taxon>Agaricomycetes</taxon>
        <taxon>Agaricomycetidae</taxon>
        <taxon>Agaricales</taxon>
        <taxon>Marasmiineae</taxon>
        <taxon>Mycenaceae</taxon>
        <taxon>Mycena</taxon>
    </lineage>
</organism>
<evidence type="ECO:0000256" key="2">
    <source>
        <dbReference type="SAM" id="Phobius"/>
    </source>
</evidence>
<proteinExistence type="predicted"/>
<evidence type="ECO:0000313" key="5">
    <source>
        <dbReference type="Proteomes" id="UP000623467"/>
    </source>
</evidence>
<keyword evidence="3" id="KW-0732">Signal</keyword>